<accession>A0A9P7VWL8</accession>
<reference evidence="1" key="1">
    <citation type="submission" date="2020-11" db="EMBL/GenBank/DDBJ databases">
        <title>Adaptations for nitrogen fixation in a non-lichenized fungal sporocarp promotes dispersal by wood-feeding termites.</title>
        <authorList>
            <consortium name="DOE Joint Genome Institute"/>
            <person name="Koch R.A."/>
            <person name="Yoon G."/>
            <person name="Arayal U."/>
            <person name="Lail K."/>
            <person name="Amirebrahimi M."/>
            <person name="Labutti K."/>
            <person name="Lipzen A."/>
            <person name="Riley R."/>
            <person name="Barry K."/>
            <person name="Henrissat B."/>
            <person name="Grigoriev I.V."/>
            <person name="Herr J.R."/>
            <person name="Aime M.C."/>
        </authorList>
    </citation>
    <scope>NUCLEOTIDE SEQUENCE</scope>
    <source>
        <strain evidence="1">MCA 3950</strain>
    </source>
</reference>
<gene>
    <name evidence="1" type="ORF">BT62DRAFT_993113</name>
</gene>
<proteinExistence type="predicted"/>
<organism evidence="1 2">
    <name type="scientific">Guyanagaster necrorhizus</name>
    <dbReference type="NCBI Taxonomy" id="856835"/>
    <lineage>
        <taxon>Eukaryota</taxon>
        <taxon>Fungi</taxon>
        <taxon>Dikarya</taxon>
        <taxon>Basidiomycota</taxon>
        <taxon>Agaricomycotina</taxon>
        <taxon>Agaricomycetes</taxon>
        <taxon>Agaricomycetidae</taxon>
        <taxon>Agaricales</taxon>
        <taxon>Marasmiineae</taxon>
        <taxon>Physalacriaceae</taxon>
        <taxon>Guyanagaster</taxon>
    </lineage>
</organism>
<keyword evidence="2" id="KW-1185">Reference proteome</keyword>
<dbReference type="Proteomes" id="UP000812287">
    <property type="component" value="Unassembled WGS sequence"/>
</dbReference>
<dbReference type="GeneID" id="66112679"/>
<name>A0A9P7VWL8_9AGAR</name>
<evidence type="ECO:0000313" key="1">
    <source>
        <dbReference type="EMBL" id="KAG7448299.1"/>
    </source>
</evidence>
<dbReference type="RefSeq" id="XP_043041799.1">
    <property type="nucleotide sequence ID" value="XM_043190382.1"/>
</dbReference>
<evidence type="ECO:0000313" key="2">
    <source>
        <dbReference type="Proteomes" id="UP000812287"/>
    </source>
</evidence>
<comment type="caution">
    <text evidence="1">The sequence shown here is derived from an EMBL/GenBank/DDBJ whole genome shotgun (WGS) entry which is preliminary data.</text>
</comment>
<sequence length="345" mass="38717">MVSERYAHDMRKVNQGAGKHWFIHIQHTKSEFRSQEERPTLLTTTSIAVNDKTSFTGVRDYGTSVDSWENEAVEEMRFGGGLEDMDELSDDGLFPHPNSSRERGGLQLNRAEKLPRMAIATDCMTAINERACARPHPIRVKLPSASSIPSRVMMIIANANSASSCPHGKFKLMIVVQHLKTMNEFTAKMLEYNDIEYFAAPMTLNRVSLDRLILHGTTTRKVVTDCRHMQAQGLSLDSENVPSSCTKSNIASILILTCYLKQQGRRTTGRKKAPRTNVNAYMGLNGDITNRVNITVSFAPTRPVGEMLSLMYENHMKTHCGKAFITGSYWPWYTITVAPKLAEDL</sequence>
<protein>
    <submittedName>
        <fullName evidence="1">Uncharacterized protein</fullName>
    </submittedName>
</protein>
<dbReference type="EMBL" id="MU250530">
    <property type="protein sequence ID" value="KAG7448299.1"/>
    <property type="molecule type" value="Genomic_DNA"/>
</dbReference>
<dbReference type="AlphaFoldDB" id="A0A9P7VWL8"/>